<dbReference type="EMBL" id="MT151386">
    <property type="protein sequence ID" value="QIW89204.1"/>
    <property type="molecule type" value="Genomic_DNA"/>
</dbReference>
<evidence type="ECO:0000313" key="3">
    <source>
        <dbReference type="Proteomes" id="UP000503318"/>
    </source>
</evidence>
<evidence type="ECO:0000313" key="1">
    <source>
        <dbReference type="EMBL" id="QIW89204.1"/>
    </source>
</evidence>
<protein>
    <submittedName>
        <fullName evidence="1">Uncharacterized protein</fullName>
    </submittedName>
</protein>
<gene>
    <name evidence="1" type="ORF">TwortDSMZ_020</name>
    <name evidence="2" type="ORF">TwortDSMZ_209</name>
</gene>
<name>A0A6H0X5J7_BPTWO</name>
<dbReference type="KEGG" id="vg:5130307"/>
<accession>A0A6H0X5J7</accession>
<organismHost>
    <name type="scientific">Twortvirus twort</name>
    <dbReference type="NCBI Taxonomy" id="55510"/>
</organismHost>
<organism evidence="1 3">
    <name type="scientific">Staphylococcus phage Twort (strain DSM 17442 / HER 48)</name>
    <name type="common">Bacteriophage Twort</name>
    <dbReference type="NCBI Taxonomy" id="2908167"/>
    <lineage>
        <taxon>Viruses</taxon>
        <taxon>Duplodnaviria</taxon>
        <taxon>Heunggongvirae</taxon>
        <taxon>Uroviricota</taxon>
        <taxon>Caudoviricetes</taxon>
        <taxon>Herelleviridae</taxon>
        <taxon>Twortvirinae</taxon>
        <taxon>Twortvirus</taxon>
        <taxon>Twortvirus twort</taxon>
    </lineage>
</organism>
<dbReference type="OrthoDB" id="41459at10239"/>
<dbReference type="EMBL" id="MT151386">
    <property type="protein sequence ID" value="QIW89221.1"/>
    <property type="molecule type" value="Genomic_DNA"/>
</dbReference>
<dbReference type="RefSeq" id="YP_238667.1">
    <property type="nucleotide sequence ID" value="NC_007021.1"/>
</dbReference>
<reference evidence="1 3" key="1">
    <citation type="submission" date="2020-03" db="EMBL/GenBank/DDBJ databases">
        <title>Variable regions in the genome of staphylococcal bacteriophage Twort.</title>
        <authorList>
            <person name="Glowacka-Rutkowska A."/>
            <person name="Gawor J."/>
            <person name="Lobocka M."/>
        </authorList>
    </citation>
    <scope>NUCLEOTIDE SEQUENCE [LARGE SCALE GENOMIC DNA]</scope>
</reference>
<proteinExistence type="predicted"/>
<dbReference type="Proteomes" id="UP000503318">
    <property type="component" value="Segment"/>
</dbReference>
<evidence type="ECO:0000313" key="2">
    <source>
        <dbReference type="EMBL" id="QIW89221.1"/>
    </source>
</evidence>
<sequence>MIRFKWKNKTIKSTEKTDNILISLGACTITGIVLKLIQLQFTLPLETWLR</sequence>